<keyword evidence="2" id="KW-0472">Membrane</keyword>
<dbReference type="InterPro" id="IPR016024">
    <property type="entry name" value="ARM-type_fold"/>
</dbReference>
<dbReference type="SUPFAM" id="SSF48371">
    <property type="entry name" value="ARM repeat"/>
    <property type="match status" value="1"/>
</dbReference>
<keyword evidence="2" id="KW-0812">Transmembrane</keyword>
<protein>
    <recommendedName>
        <fullName evidence="6">BLE2 protein</fullName>
    </recommendedName>
</protein>
<evidence type="ECO:0000313" key="3">
    <source>
        <dbReference type="EMBL" id="PNT74647.1"/>
    </source>
</evidence>
<evidence type="ECO:0000313" key="5">
    <source>
        <dbReference type="Proteomes" id="UP000008810"/>
    </source>
</evidence>
<dbReference type="PANTHER" id="PTHR33115:SF11">
    <property type="entry name" value="OS07G0654700 PROTEIN"/>
    <property type="match status" value="1"/>
</dbReference>
<dbReference type="EnsemblPlants" id="PNT74647">
    <property type="protein sequence ID" value="PNT74647"/>
    <property type="gene ID" value="BRADI_1g19434v3"/>
</dbReference>
<evidence type="ECO:0000256" key="2">
    <source>
        <dbReference type="SAM" id="Phobius"/>
    </source>
</evidence>
<evidence type="ECO:0008006" key="6">
    <source>
        <dbReference type="Google" id="ProtNLM"/>
    </source>
</evidence>
<feature type="transmembrane region" description="Helical" evidence="2">
    <location>
        <begin position="121"/>
        <end position="142"/>
    </location>
</feature>
<gene>
    <name evidence="3" type="ORF">BRADI_1g19434v3</name>
</gene>
<sequence>MADDVAEHRVHMPAANARGWSNKAPATDPGKSSNNKAPEKWLNGFIRAVALMERVGNALGTLAFTWATVVLLGGYAKDLGSEDDFWFATTIVYLEAARMFTRKNRMEYQLFFNTRGAFRPIGWTGLIVMVPAAVLRVALPVLRFDPIKSNTEYDKNLKASLTIFYGMVLGQGTLYGVACAVEFFSFIPRRSLVRSAGLRGNWGLESINLYYAYAFEKCMQDGVLAPKKTSLSTFAMDSVNSDSSKNQVYGFQMMNSFLQTEPTKEQLLSKLTICTKTTARIIRMLDWTSPKDATIRLYAAKVTSELAKNLRVVAFPGAVQLVAALLDADSTPRRGNPLLDTDDEQEDRQDPFLSTEDNQKEEDDSTDASRNQLQRQDQLQDADNLLQTETSPTQQVGINTQNSMVRCLQRISEFCSIPKELPLTNHDLLPALAMSIIVSLAGCDQDNCVEISKAADLIPKIVEFTSYRNHTMIIEAQQKVLLLSSLKVLQQLTSIGGKIGITLRNEIADDPFLLKNLKEILGDGTSSPEFRKLVAAILRNLAVDGNTRKEIGRIRLIIAKLMQAFIDTEGTMSNNVGLLLRKVAGQALAMLTIESVHTCSIILKEPEFMKELKTMILIHDDNYMYVAVLERIMDAEGVELEILVGLSSQICKVIPGDFTRELDDGHINQRFVKRLVHALIANKKPSAHCPGIRRVILEQVIYMTECNSCYADCFKKCRMNEALLMVEQTLSKVENYRLFLGNTGFMECSTPISALVARAKELLGCD</sequence>
<dbReference type="OrthoDB" id="618849at2759"/>
<feature type="transmembrane region" description="Helical" evidence="2">
    <location>
        <begin position="162"/>
        <end position="184"/>
    </location>
</feature>
<proteinExistence type="predicted"/>
<feature type="region of interest" description="Disordered" evidence="1">
    <location>
        <begin position="17"/>
        <end position="36"/>
    </location>
</feature>
<dbReference type="EMBL" id="CM000880">
    <property type="protein sequence ID" value="PNT74647.1"/>
    <property type="molecule type" value="Genomic_DNA"/>
</dbReference>
<feature type="region of interest" description="Disordered" evidence="1">
    <location>
        <begin position="330"/>
        <end position="378"/>
    </location>
</feature>
<feature type="transmembrane region" description="Helical" evidence="2">
    <location>
        <begin position="55"/>
        <end position="73"/>
    </location>
</feature>
<reference evidence="3 4" key="1">
    <citation type="journal article" date="2010" name="Nature">
        <title>Genome sequencing and analysis of the model grass Brachypodium distachyon.</title>
        <authorList>
            <consortium name="International Brachypodium Initiative"/>
        </authorList>
    </citation>
    <scope>NUCLEOTIDE SEQUENCE [LARGE SCALE GENOMIC DNA]</scope>
    <source>
        <strain evidence="3 4">Bd21</strain>
    </source>
</reference>
<dbReference type="Proteomes" id="UP000008810">
    <property type="component" value="Chromosome 1"/>
</dbReference>
<dbReference type="Gramene" id="PNT74647">
    <property type="protein sequence ID" value="PNT74647"/>
    <property type="gene ID" value="BRADI_1g19434v3"/>
</dbReference>
<keyword evidence="2" id="KW-1133">Transmembrane helix</keyword>
<accession>A0A2K2DK37</accession>
<dbReference type="PANTHER" id="PTHR33115">
    <property type="entry name" value="ARM REPEAT SUPERFAMILY PROTEIN"/>
    <property type="match status" value="1"/>
</dbReference>
<dbReference type="STRING" id="15368.A0A2K2DK37"/>
<evidence type="ECO:0000256" key="1">
    <source>
        <dbReference type="SAM" id="MobiDB-lite"/>
    </source>
</evidence>
<name>A0A2K2DK37_BRADI</name>
<organism evidence="3">
    <name type="scientific">Brachypodium distachyon</name>
    <name type="common">Purple false brome</name>
    <name type="synonym">Trachynia distachya</name>
    <dbReference type="NCBI Taxonomy" id="15368"/>
    <lineage>
        <taxon>Eukaryota</taxon>
        <taxon>Viridiplantae</taxon>
        <taxon>Streptophyta</taxon>
        <taxon>Embryophyta</taxon>
        <taxon>Tracheophyta</taxon>
        <taxon>Spermatophyta</taxon>
        <taxon>Magnoliopsida</taxon>
        <taxon>Liliopsida</taxon>
        <taxon>Poales</taxon>
        <taxon>Poaceae</taxon>
        <taxon>BOP clade</taxon>
        <taxon>Pooideae</taxon>
        <taxon>Stipodae</taxon>
        <taxon>Brachypodieae</taxon>
        <taxon>Brachypodium</taxon>
    </lineage>
</organism>
<dbReference type="InParanoid" id="A0A2K2DK37"/>
<reference evidence="4" key="3">
    <citation type="submission" date="2018-08" db="UniProtKB">
        <authorList>
            <consortium name="EnsemblPlants"/>
        </authorList>
    </citation>
    <scope>IDENTIFICATION</scope>
    <source>
        <strain evidence="4">cv. Bd21</strain>
    </source>
</reference>
<dbReference type="AlphaFoldDB" id="A0A2K2DK37"/>
<dbReference type="Gene3D" id="1.25.10.10">
    <property type="entry name" value="Leucine-rich Repeat Variant"/>
    <property type="match status" value="1"/>
</dbReference>
<dbReference type="FunCoup" id="A0A2K2DK37">
    <property type="interactions" value="739"/>
</dbReference>
<evidence type="ECO:0000313" key="4">
    <source>
        <dbReference type="EnsemblPlants" id="PNT74647"/>
    </source>
</evidence>
<dbReference type="InterPro" id="IPR011989">
    <property type="entry name" value="ARM-like"/>
</dbReference>
<reference evidence="3" key="2">
    <citation type="submission" date="2017-06" db="EMBL/GenBank/DDBJ databases">
        <title>WGS assembly of Brachypodium distachyon.</title>
        <authorList>
            <consortium name="The International Brachypodium Initiative"/>
            <person name="Lucas S."/>
            <person name="Harmon-Smith M."/>
            <person name="Lail K."/>
            <person name="Tice H."/>
            <person name="Grimwood J."/>
            <person name="Bruce D."/>
            <person name="Barry K."/>
            <person name="Shu S."/>
            <person name="Lindquist E."/>
            <person name="Wang M."/>
            <person name="Pitluck S."/>
            <person name="Vogel J.P."/>
            <person name="Garvin D.F."/>
            <person name="Mockler T.C."/>
            <person name="Schmutz J."/>
            <person name="Rokhsar D."/>
            <person name="Bevan M.W."/>
        </authorList>
    </citation>
    <scope>NUCLEOTIDE SEQUENCE</scope>
    <source>
        <strain evidence="3">Bd21</strain>
    </source>
</reference>
<keyword evidence="5" id="KW-1185">Reference proteome</keyword>